<gene>
    <name evidence="7" type="ORF">AVDCRST_MAG30-3329</name>
</gene>
<dbReference type="GO" id="GO:0005886">
    <property type="term" value="C:plasma membrane"/>
    <property type="evidence" value="ECO:0007669"/>
    <property type="project" value="UniProtKB-SubCell"/>
</dbReference>
<feature type="transmembrane region" description="Helical" evidence="6">
    <location>
        <begin position="140"/>
        <end position="157"/>
    </location>
</feature>
<reference evidence="7" key="1">
    <citation type="submission" date="2020-02" db="EMBL/GenBank/DDBJ databases">
        <authorList>
            <person name="Meier V. D."/>
        </authorList>
    </citation>
    <scope>NUCLEOTIDE SEQUENCE</scope>
    <source>
        <strain evidence="7">AVDCRST_MAG30</strain>
    </source>
</reference>
<dbReference type="NCBIfam" id="TIGR00765">
    <property type="entry name" value="yihY_not_rbn"/>
    <property type="match status" value="1"/>
</dbReference>
<dbReference type="PANTHER" id="PTHR30213:SF1">
    <property type="entry name" value="INNER MEMBRANE PROTEIN YHJD"/>
    <property type="match status" value="1"/>
</dbReference>
<dbReference type="InterPro" id="IPR017039">
    <property type="entry name" value="Virul_fac_BrkB"/>
</dbReference>
<keyword evidence="5 6" id="KW-0472">Membrane</keyword>
<proteinExistence type="predicted"/>
<dbReference type="Pfam" id="PF03631">
    <property type="entry name" value="Virul_fac_BrkB"/>
    <property type="match status" value="1"/>
</dbReference>
<evidence type="ECO:0000256" key="4">
    <source>
        <dbReference type="ARBA" id="ARBA00022989"/>
    </source>
</evidence>
<evidence type="ECO:0000256" key="6">
    <source>
        <dbReference type="SAM" id="Phobius"/>
    </source>
</evidence>
<protein>
    <submittedName>
        <fullName evidence="7">Uncharacterized protein</fullName>
    </submittedName>
</protein>
<keyword evidence="3 6" id="KW-0812">Transmembrane</keyword>
<dbReference type="PIRSF" id="PIRSF035875">
    <property type="entry name" value="RNase_BN"/>
    <property type="match status" value="1"/>
</dbReference>
<feature type="transmembrane region" description="Helical" evidence="6">
    <location>
        <begin position="246"/>
        <end position="270"/>
    </location>
</feature>
<keyword evidence="2" id="KW-1003">Cell membrane</keyword>
<evidence type="ECO:0000313" key="7">
    <source>
        <dbReference type="EMBL" id="CAA9525392.1"/>
    </source>
</evidence>
<dbReference type="EMBL" id="CADCVS010000432">
    <property type="protein sequence ID" value="CAA9525392.1"/>
    <property type="molecule type" value="Genomic_DNA"/>
</dbReference>
<comment type="subcellular location">
    <subcellularLocation>
        <location evidence="1">Cell membrane</location>
        <topology evidence="1">Multi-pass membrane protein</topology>
    </subcellularLocation>
</comment>
<dbReference type="AlphaFoldDB" id="A0A6J4TLD1"/>
<organism evidence="7">
    <name type="scientific">uncultured Solirubrobacteraceae bacterium</name>
    <dbReference type="NCBI Taxonomy" id="1162706"/>
    <lineage>
        <taxon>Bacteria</taxon>
        <taxon>Bacillati</taxon>
        <taxon>Actinomycetota</taxon>
        <taxon>Thermoleophilia</taxon>
        <taxon>Solirubrobacterales</taxon>
        <taxon>Solirubrobacteraceae</taxon>
        <taxon>environmental samples</taxon>
    </lineage>
</organism>
<feature type="transmembrane region" description="Helical" evidence="6">
    <location>
        <begin position="177"/>
        <end position="203"/>
    </location>
</feature>
<evidence type="ECO:0000256" key="1">
    <source>
        <dbReference type="ARBA" id="ARBA00004651"/>
    </source>
</evidence>
<evidence type="ECO:0000256" key="3">
    <source>
        <dbReference type="ARBA" id="ARBA00022692"/>
    </source>
</evidence>
<feature type="transmembrane region" description="Helical" evidence="6">
    <location>
        <begin position="35"/>
        <end position="58"/>
    </location>
</feature>
<feature type="transmembrane region" description="Helical" evidence="6">
    <location>
        <begin position="215"/>
        <end position="234"/>
    </location>
</feature>
<evidence type="ECO:0000256" key="2">
    <source>
        <dbReference type="ARBA" id="ARBA00022475"/>
    </source>
</evidence>
<name>A0A6J4TLD1_9ACTN</name>
<dbReference type="PANTHER" id="PTHR30213">
    <property type="entry name" value="INNER MEMBRANE PROTEIN YHJD"/>
    <property type="match status" value="1"/>
</dbReference>
<sequence length="313" mass="33943">MRPRAIRLIDRVLLTSWRACKEFVEDRGHRDAAQIAFFAVFSFVPLALLLVATFGLVLDDGDVRRRVVDTAFEGIPLAEERDRRRLEQATNEALTGAGRLSPFSVILLIVGASGLMSALRHAINQAWDIAERPSLVRRKALDVALILGATSVLVVSLSSSGVRRAADLLDDEAGGGWLAAGALDAAGEVLPWAVLGLGILFLYRVLPMKRQPVREIWPGALVALLLLAIVKGGLEVYLESFSDFGALYGSLGALMALLLFVFAASNVIVFGAEFASEWSRLPDDVEVRRIVGDARGKVRRRRARAPSPAGPPR</sequence>
<keyword evidence="4 6" id="KW-1133">Transmembrane helix</keyword>
<accession>A0A6J4TLD1</accession>
<feature type="transmembrane region" description="Helical" evidence="6">
    <location>
        <begin position="100"/>
        <end position="119"/>
    </location>
</feature>
<evidence type="ECO:0000256" key="5">
    <source>
        <dbReference type="ARBA" id="ARBA00023136"/>
    </source>
</evidence>